<protein>
    <recommendedName>
        <fullName evidence="5">Microcystin LR degradation protein MlrC</fullName>
    </recommendedName>
</protein>
<name>A0ABR1UTY9_9PEZI</name>
<feature type="domain" description="Microcystin LR degradation protein MlrC C-terminal" evidence="1">
    <location>
        <begin position="313"/>
        <end position="483"/>
    </location>
</feature>
<evidence type="ECO:0000313" key="3">
    <source>
        <dbReference type="EMBL" id="KAK8062367.1"/>
    </source>
</evidence>
<dbReference type="Pfam" id="PF07364">
    <property type="entry name" value="DUF1485"/>
    <property type="match status" value="1"/>
</dbReference>
<reference evidence="3 4" key="1">
    <citation type="submission" date="2023-01" db="EMBL/GenBank/DDBJ databases">
        <title>Analysis of 21 Apiospora genomes using comparative genomics revels a genus with tremendous synthesis potential of carbohydrate active enzymes and secondary metabolites.</title>
        <authorList>
            <person name="Sorensen T."/>
        </authorList>
    </citation>
    <scope>NUCLEOTIDE SEQUENCE [LARGE SCALE GENOMIC DNA]</scope>
    <source>
        <strain evidence="3 4">CBS 114990</strain>
    </source>
</reference>
<dbReference type="EMBL" id="JAQQWN010000010">
    <property type="protein sequence ID" value="KAK8062367.1"/>
    <property type="molecule type" value="Genomic_DNA"/>
</dbReference>
<proteinExistence type="predicted"/>
<dbReference type="InterPro" id="IPR015995">
    <property type="entry name" value="MlrC_N"/>
</dbReference>
<comment type="caution">
    <text evidence="3">The sequence shown here is derived from an EMBL/GenBank/DDBJ whole genome shotgun (WGS) entry which is preliminary data.</text>
</comment>
<feature type="domain" description="Microcystin LR degradation protein MlrC N-terminal" evidence="2">
    <location>
        <begin position="8"/>
        <end position="303"/>
    </location>
</feature>
<dbReference type="GeneID" id="92051838"/>
<evidence type="ECO:0000259" key="1">
    <source>
        <dbReference type="Pfam" id="PF07171"/>
    </source>
</evidence>
<organism evidence="3 4">
    <name type="scientific">Apiospora hydei</name>
    <dbReference type="NCBI Taxonomy" id="1337664"/>
    <lineage>
        <taxon>Eukaryota</taxon>
        <taxon>Fungi</taxon>
        <taxon>Dikarya</taxon>
        <taxon>Ascomycota</taxon>
        <taxon>Pezizomycotina</taxon>
        <taxon>Sordariomycetes</taxon>
        <taxon>Xylariomycetidae</taxon>
        <taxon>Amphisphaeriales</taxon>
        <taxon>Apiosporaceae</taxon>
        <taxon>Apiospora</taxon>
    </lineage>
</organism>
<dbReference type="Pfam" id="PF07171">
    <property type="entry name" value="MlrC_C"/>
    <property type="match status" value="1"/>
</dbReference>
<sequence>MASRRPVIAIAGLACETSGFTPSRTLAPAFHPLRGYEEIQGKYSFIRTGSPLGDAADWRGALIGHALPGGIVTRSAYEELAGEIVQRLQTIVDELPNHRLDGLWFDIHGAMCVEGIDDAEFDLLRRVRAVIGPDVIVSASMDLHGNVSRELAHQTDLITCYRTAPHVDVMETKGRACRNLVELLAHNLTASDDGMPTRPLKAWVPIPILLPGEQTSTRLEPAKHIYEAVSEVGKWEGVLDAAIWVGYAWADEPRNRAAVVVTGWDQGAISEAAQHLARLFWDSHRDFAFVAPTGFFAECIDAALKSSARPYFISDSGDNPTAGGSGDVTWGLTQLLARPEFQKEDGPTVIYASVPGPDAVQKAVEAGVGVVVTVTAGAEVDNIHAGPITMTGKVHSIKHGDKHAVIEVVLQVGSVFAILTKLRKPYHLERDFTELQLAPRKADIVIVKIGYLEPELYDMAKDWMLGLTPGGVDQDLERLGHHRIRRPMWPFDKEFEKEPSLLARIIPMSNEPLPEPVE</sequence>
<evidence type="ECO:0008006" key="5">
    <source>
        <dbReference type="Google" id="ProtNLM"/>
    </source>
</evidence>
<dbReference type="InterPro" id="IPR010799">
    <property type="entry name" value="MlrC_C"/>
</dbReference>
<evidence type="ECO:0000259" key="2">
    <source>
        <dbReference type="Pfam" id="PF07364"/>
    </source>
</evidence>
<gene>
    <name evidence="3" type="ORF">PG997_014464</name>
</gene>
<dbReference type="InterPro" id="IPR009197">
    <property type="entry name" value="MlrC"/>
</dbReference>
<dbReference type="Proteomes" id="UP001433268">
    <property type="component" value="Unassembled WGS sequence"/>
</dbReference>
<evidence type="ECO:0000313" key="4">
    <source>
        <dbReference type="Proteomes" id="UP001433268"/>
    </source>
</evidence>
<keyword evidence="4" id="KW-1185">Reference proteome</keyword>
<dbReference type="PIRSF" id="PIRSF012702">
    <property type="entry name" value="UCP012702"/>
    <property type="match status" value="1"/>
</dbReference>
<dbReference type="RefSeq" id="XP_066660966.1">
    <property type="nucleotide sequence ID" value="XM_066818778.1"/>
</dbReference>
<accession>A0ABR1UTY9</accession>